<feature type="compositionally biased region" description="Polar residues" evidence="1">
    <location>
        <begin position="13"/>
        <end position="23"/>
    </location>
</feature>
<sequence>MEAKPSTRRKNASETNSQEASNGRQDHYRSFEEQEGDDGDDYVSQEYFWPRRYGEMLLHVSAHLTKEYSVMLATYYSISPHHRQRIENSETPGLTLLHLLEERNIISRNDVSSLTVALVKIDLHTAAQIVNSYTIELRRNVIRGNSAHDLRQTVPPNGDEDDKVAFLVDELRKTYKDMFLARPIPWEEQTPLDGLYIKQELSYIEQKSNIENKLSSYKDLLRQSRWKESKRILLDGRPGMGKTTCMLKIAHDWATGEKPIKNKKFVILLFLRDVVGETPLAQAVVDHLLPNDSNLFVSDVQKLLRKYERNCLLLLDGHDELRTGRHDIRQPKECATIQRVIEGALLRNLSVWMTTRPSSNVEIALPNISSYQRFSLEGFSTRNMEVFISKTFGGNKAASQAIWHYISSNSILSDVCKAPLFLALISQVHYEHISPSSTDSFDAKRNENLSDTLLKLFTAMNTHLEKKCTSCSRSARGLDEKGPSHNASSIDNRTFQNQLGMIALQGLSRQGPLQLTWNKEEFLDKVGEDVYNTGRDMGVLIEKTITRPIWESFQTYSEEEVTFSHQLYQEWLAARYVASSEMNEGSIFDTLKNVDVLNYKYLLLFVCGMSEALAISIMKYLYVNKLYLLLPECFFQCNTNVSLRSLPIIGVPIVEVDLGGGNYMMQAVIHFLANCSKSKDIRRPSILLSKIPVAEMIFKGREFKVKCSSQFLGSECSWYRGVGSLTVAQISFHSLYVKGAVLENILHWTMKQTCRVLRFFDCTLPDSLSNKLLARIRRLNLEGRRESFPVSVYDVTRDCCLNFVTGKWDKISAEKMLKLLAYNSVCRERCLSQGEAFEDFEDLNESLIDG</sequence>
<dbReference type="SUPFAM" id="SSF52540">
    <property type="entry name" value="P-loop containing nucleoside triphosphate hydrolases"/>
    <property type="match status" value="1"/>
</dbReference>
<dbReference type="SUPFAM" id="SSF47986">
    <property type="entry name" value="DEATH domain"/>
    <property type="match status" value="1"/>
</dbReference>
<comment type="caution">
    <text evidence="3">The sequence shown here is derived from an EMBL/GenBank/DDBJ whole genome shotgun (WGS) entry which is preliminary data.</text>
</comment>
<evidence type="ECO:0000256" key="1">
    <source>
        <dbReference type="SAM" id="MobiDB-lite"/>
    </source>
</evidence>
<dbReference type="AlphaFoldDB" id="A0A9Q1H7D0"/>
<protein>
    <submittedName>
        <fullName evidence="3">NLR family CARD domain-containing protein 4</fullName>
    </submittedName>
</protein>
<dbReference type="InterPro" id="IPR011029">
    <property type="entry name" value="DEATH-like_dom_sf"/>
</dbReference>
<proteinExistence type="predicted"/>
<name>A0A9Q1H7D0_HOLLE</name>
<feature type="domain" description="NACHT" evidence="2">
    <location>
        <begin position="230"/>
        <end position="362"/>
    </location>
</feature>
<dbReference type="PANTHER" id="PTHR46312">
    <property type="entry name" value="NACHT DOMAIN-CONTAINING PROTEIN"/>
    <property type="match status" value="1"/>
</dbReference>
<dbReference type="Pfam" id="PF05729">
    <property type="entry name" value="NACHT"/>
    <property type="match status" value="1"/>
</dbReference>
<dbReference type="Gene3D" id="3.40.50.300">
    <property type="entry name" value="P-loop containing nucleotide triphosphate hydrolases"/>
    <property type="match status" value="1"/>
</dbReference>
<gene>
    <name evidence="3" type="ORF">HOLleu_22277</name>
</gene>
<reference evidence="3" key="1">
    <citation type="submission" date="2021-10" db="EMBL/GenBank/DDBJ databases">
        <title>Tropical sea cucumber genome reveals ecological adaptation and Cuvierian tubules defense mechanism.</title>
        <authorList>
            <person name="Chen T."/>
        </authorList>
    </citation>
    <scope>NUCLEOTIDE SEQUENCE</scope>
    <source>
        <strain evidence="3">Nanhai2018</strain>
        <tissue evidence="3">Muscle</tissue>
    </source>
</reference>
<dbReference type="PANTHER" id="PTHR46312:SF2">
    <property type="entry name" value="NUCLEOTIDE-BINDING OLIGOMERIZATION DOMAIN-CONTAINING PROTEIN 2-LIKE"/>
    <property type="match status" value="1"/>
</dbReference>
<keyword evidence="4" id="KW-1185">Reference proteome</keyword>
<dbReference type="PROSITE" id="PS50837">
    <property type="entry name" value="NACHT"/>
    <property type="match status" value="1"/>
</dbReference>
<feature type="compositionally biased region" description="Basic residues" evidence="1">
    <location>
        <begin position="1"/>
        <end position="10"/>
    </location>
</feature>
<accession>A0A9Q1H7D0</accession>
<dbReference type="Proteomes" id="UP001152320">
    <property type="component" value="Chromosome 10"/>
</dbReference>
<dbReference type="EMBL" id="JAIZAY010000010">
    <property type="protein sequence ID" value="KAJ8035145.1"/>
    <property type="molecule type" value="Genomic_DNA"/>
</dbReference>
<dbReference type="Gene3D" id="1.10.533.10">
    <property type="entry name" value="Death Domain, Fas"/>
    <property type="match status" value="1"/>
</dbReference>
<evidence type="ECO:0000313" key="4">
    <source>
        <dbReference type="Proteomes" id="UP001152320"/>
    </source>
</evidence>
<dbReference type="InterPro" id="IPR027417">
    <property type="entry name" value="P-loop_NTPase"/>
</dbReference>
<evidence type="ECO:0000259" key="2">
    <source>
        <dbReference type="PROSITE" id="PS50837"/>
    </source>
</evidence>
<evidence type="ECO:0000313" key="3">
    <source>
        <dbReference type="EMBL" id="KAJ8035145.1"/>
    </source>
</evidence>
<dbReference type="OrthoDB" id="120976at2759"/>
<feature type="region of interest" description="Disordered" evidence="1">
    <location>
        <begin position="1"/>
        <end position="39"/>
    </location>
</feature>
<organism evidence="3 4">
    <name type="scientific">Holothuria leucospilota</name>
    <name type="common">Black long sea cucumber</name>
    <name type="synonym">Mertensiothuria leucospilota</name>
    <dbReference type="NCBI Taxonomy" id="206669"/>
    <lineage>
        <taxon>Eukaryota</taxon>
        <taxon>Metazoa</taxon>
        <taxon>Echinodermata</taxon>
        <taxon>Eleutherozoa</taxon>
        <taxon>Echinozoa</taxon>
        <taxon>Holothuroidea</taxon>
        <taxon>Aspidochirotacea</taxon>
        <taxon>Aspidochirotida</taxon>
        <taxon>Holothuriidae</taxon>
        <taxon>Holothuria</taxon>
    </lineage>
</organism>
<dbReference type="InterPro" id="IPR007111">
    <property type="entry name" value="NACHT_NTPase"/>
</dbReference>